<evidence type="ECO:0000313" key="2">
    <source>
        <dbReference type="Proteomes" id="UP001212996"/>
    </source>
</evidence>
<dbReference type="RefSeq" id="WP_191214799.1">
    <property type="nucleotide sequence ID" value="NZ_JAQMFO010000005.1"/>
</dbReference>
<evidence type="ECO:0000313" key="1">
    <source>
        <dbReference type="EMBL" id="MDB6371517.1"/>
    </source>
</evidence>
<dbReference type="Proteomes" id="UP001212996">
    <property type="component" value="Unassembled WGS sequence"/>
</dbReference>
<sequence length="64" mass="7554">MANLIFELKNHECKKFQWIFAYQKWERRNATHKPSLTSKKIIIFPTLPHANRLACSTFTKSAFA</sequence>
<gene>
    <name evidence="1" type="ORF">PH362_05965</name>
</gene>
<proteinExistence type="predicted"/>
<reference evidence="1" key="1">
    <citation type="submission" date="2023-01" db="EMBL/GenBank/DDBJ databases">
        <title>Genome sequencing of Photorhabdus bodei 09-20.</title>
        <authorList>
            <person name="Kalindamar S."/>
            <person name="Kumru S."/>
        </authorList>
    </citation>
    <scope>NUCLEOTIDE SEQUENCE</scope>
    <source>
        <strain evidence="1">09-20</strain>
    </source>
</reference>
<protein>
    <recommendedName>
        <fullName evidence="3">Transposase</fullName>
    </recommendedName>
</protein>
<dbReference type="EMBL" id="JAQMFO010000005">
    <property type="protein sequence ID" value="MDB6371517.1"/>
    <property type="molecule type" value="Genomic_DNA"/>
</dbReference>
<evidence type="ECO:0008006" key="3">
    <source>
        <dbReference type="Google" id="ProtNLM"/>
    </source>
</evidence>
<comment type="caution">
    <text evidence="1">The sequence shown here is derived from an EMBL/GenBank/DDBJ whole genome shotgun (WGS) entry which is preliminary data.</text>
</comment>
<organism evidence="1 2">
    <name type="scientific">Photorhabdus bodei</name>
    <dbReference type="NCBI Taxonomy" id="2029681"/>
    <lineage>
        <taxon>Bacteria</taxon>
        <taxon>Pseudomonadati</taxon>
        <taxon>Pseudomonadota</taxon>
        <taxon>Gammaproteobacteria</taxon>
        <taxon>Enterobacterales</taxon>
        <taxon>Morganellaceae</taxon>
        <taxon>Photorhabdus</taxon>
    </lineage>
</organism>
<accession>A0AAW6BIV6</accession>
<dbReference type="AlphaFoldDB" id="A0AAW6BIV6"/>
<name>A0AAW6BIV6_9GAMM</name>